<dbReference type="EMBL" id="QHJW02000039">
    <property type="protein sequence ID" value="RRO06470.1"/>
    <property type="molecule type" value="Genomic_DNA"/>
</dbReference>
<reference evidence="1" key="1">
    <citation type="submission" date="2018-11" db="EMBL/GenBank/DDBJ databases">
        <title>Draft genome sequences of proposed Pectobacterium aquaticum sp. nov. isolated in France from fresh water.</title>
        <authorList>
            <person name="Pedron J."/>
            <person name="Barny M.A."/>
        </authorList>
    </citation>
    <scope>NUCLEOTIDE SEQUENCE [LARGE SCALE GENOMIC DNA]</scope>
    <source>
        <strain evidence="1">A35-S23-M15</strain>
    </source>
</reference>
<gene>
    <name evidence="1" type="ORF">DMB85_015830</name>
</gene>
<keyword evidence="2" id="KW-1185">Reference proteome</keyword>
<feature type="non-terminal residue" evidence="1">
    <location>
        <position position="1"/>
    </location>
</feature>
<organism evidence="1 2">
    <name type="scientific">Pectobacterium aquaticum</name>
    <dbReference type="NCBI Taxonomy" id="2204145"/>
    <lineage>
        <taxon>Bacteria</taxon>
        <taxon>Pseudomonadati</taxon>
        <taxon>Pseudomonadota</taxon>
        <taxon>Gammaproteobacteria</taxon>
        <taxon>Enterobacterales</taxon>
        <taxon>Pectobacteriaceae</taxon>
        <taxon>Pectobacterium</taxon>
    </lineage>
</organism>
<evidence type="ECO:0000313" key="2">
    <source>
        <dbReference type="Proteomes" id="UP000256817"/>
    </source>
</evidence>
<evidence type="ECO:0000313" key="1">
    <source>
        <dbReference type="EMBL" id="RRO06470.1"/>
    </source>
</evidence>
<name>A0A426J008_9GAMM</name>
<sequence>MFMILPWAARGLLAYQLSVLQQIHGANTCIVPPFVIDTPNQQEQAGHRYETVIKELMHSVPQDYQIILCAMENDALNEFKHDANVIKLNSDKLLNGLQYDSLRAEYKDIQLAVRDHSENN</sequence>
<dbReference type="Proteomes" id="UP000256817">
    <property type="component" value="Unassembled WGS sequence"/>
</dbReference>
<protein>
    <submittedName>
        <fullName evidence="1">Uncharacterized protein</fullName>
    </submittedName>
</protein>
<proteinExistence type="predicted"/>
<accession>A0A426J008</accession>
<comment type="caution">
    <text evidence="1">The sequence shown here is derived from an EMBL/GenBank/DDBJ whole genome shotgun (WGS) entry which is preliminary data.</text>
</comment>